<protein>
    <submittedName>
        <fullName evidence="5">Helix-turn-helix transcriptional regulator</fullName>
    </submittedName>
</protein>
<evidence type="ECO:0000313" key="5">
    <source>
        <dbReference type="EMBL" id="MBD2862034.1"/>
    </source>
</evidence>
<dbReference type="SUPFAM" id="SSF46689">
    <property type="entry name" value="Homeodomain-like"/>
    <property type="match status" value="2"/>
</dbReference>
<gene>
    <name evidence="5" type="ORF">IDH45_08580</name>
</gene>
<dbReference type="InterPro" id="IPR018060">
    <property type="entry name" value="HTH_AraC"/>
</dbReference>
<reference evidence="5" key="1">
    <citation type="submission" date="2020-09" db="EMBL/GenBank/DDBJ databases">
        <title>A novel bacterium of genus Paenibacillus, isolated from South China Sea.</title>
        <authorList>
            <person name="Huang H."/>
            <person name="Mo K."/>
            <person name="Hu Y."/>
        </authorList>
    </citation>
    <scope>NUCLEOTIDE SEQUENCE</scope>
    <source>
        <strain evidence="5">IB182363</strain>
    </source>
</reference>
<accession>A0A927C620</accession>
<proteinExistence type="predicted"/>
<dbReference type="PANTHER" id="PTHR43280:SF28">
    <property type="entry name" value="HTH-TYPE TRANSCRIPTIONAL ACTIVATOR RHAS"/>
    <property type="match status" value="1"/>
</dbReference>
<keyword evidence="2" id="KW-0238">DNA-binding</keyword>
<name>A0A927C620_9BACL</name>
<comment type="caution">
    <text evidence="5">The sequence shown here is derived from an EMBL/GenBank/DDBJ whole genome shotgun (WGS) entry which is preliminary data.</text>
</comment>
<dbReference type="PRINTS" id="PR00032">
    <property type="entry name" value="HTHARAC"/>
</dbReference>
<dbReference type="GO" id="GO:0043565">
    <property type="term" value="F:sequence-specific DNA binding"/>
    <property type="evidence" value="ECO:0007669"/>
    <property type="project" value="InterPro"/>
</dbReference>
<keyword evidence="6" id="KW-1185">Reference proteome</keyword>
<keyword evidence="1" id="KW-0805">Transcription regulation</keyword>
<dbReference type="SUPFAM" id="SSF51215">
    <property type="entry name" value="Regulatory protein AraC"/>
    <property type="match status" value="1"/>
</dbReference>
<dbReference type="Pfam" id="PF02311">
    <property type="entry name" value="AraC_binding"/>
    <property type="match status" value="1"/>
</dbReference>
<evidence type="ECO:0000313" key="6">
    <source>
        <dbReference type="Proteomes" id="UP000639396"/>
    </source>
</evidence>
<dbReference type="Pfam" id="PF12833">
    <property type="entry name" value="HTH_18"/>
    <property type="match status" value="1"/>
</dbReference>
<dbReference type="InterPro" id="IPR003313">
    <property type="entry name" value="AraC-bd"/>
</dbReference>
<dbReference type="PROSITE" id="PS01124">
    <property type="entry name" value="HTH_ARAC_FAMILY_2"/>
    <property type="match status" value="1"/>
</dbReference>
<dbReference type="AlphaFoldDB" id="A0A927C620"/>
<evidence type="ECO:0000256" key="2">
    <source>
        <dbReference type="ARBA" id="ARBA00023125"/>
    </source>
</evidence>
<organism evidence="5 6">
    <name type="scientific">Paenibacillus oceani</name>
    <dbReference type="NCBI Taxonomy" id="2772510"/>
    <lineage>
        <taxon>Bacteria</taxon>
        <taxon>Bacillati</taxon>
        <taxon>Bacillota</taxon>
        <taxon>Bacilli</taxon>
        <taxon>Bacillales</taxon>
        <taxon>Paenibacillaceae</taxon>
        <taxon>Paenibacillus</taxon>
    </lineage>
</organism>
<keyword evidence="3" id="KW-0804">Transcription</keyword>
<dbReference type="InterPro" id="IPR009057">
    <property type="entry name" value="Homeodomain-like_sf"/>
</dbReference>
<dbReference type="Proteomes" id="UP000639396">
    <property type="component" value="Unassembled WGS sequence"/>
</dbReference>
<dbReference type="Gene3D" id="2.60.120.10">
    <property type="entry name" value="Jelly Rolls"/>
    <property type="match status" value="1"/>
</dbReference>
<dbReference type="PANTHER" id="PTHR43280">
    <property type="entry name" value="ARAC-FAMILY TRANSCRIPTIONAL REGULATOR"/>
    <property type="match status" value="1"/>
</dbReference>
<dbReference type="RefSeq" id="WP_190926573.1">
    <property type="nucleotide sequence ID" value="NZ_JACXJA010000008.1"/>
</dbReference>
<dbReference type="EMBL" id="JACXJA010000008">
    <property type="protein sequence ID" value="MBD2862034.1"/>
    <property type="molecule type" value="Genomic_DNA"/>
</dbReference>
<dbReference type="GO" id="GO:0003700">
    <property type="term" value="F:DNA-binding transcription factor activity"/>
    <property type="evidence" value="ECO:0007669"/>
    <property type="project" value="InterPro"/>
</dbReference>
<evidence type="ECO:0000256" key="3">
    <source>
        <dbReference type="ARBA" id="ARBA00023163"/>
    </source>
</evidence>
<dbReference type="SMART" id="SM00342">
    <property type="entry name" value="HTH_ARAC"/>
    <property type="match status" value="1"/>
</dbReference>
<evidence type="ECO:0000256" key="1">
    <source>
        <dbReference type="ARBA" id="ARBA00023015"/>
    </source>
</evidence>
<dbReference type="Gene3D" id="1.10.10.60">
    <property type="entry name" value="Homeodomain-like"/>
    <property type="match status" value="2"/>
</dbReference>
<dbReference type="InterPro" id="IPR037923">
    <property type="entry name" value="HTH-like"/>
</dbReference>
<sequence length="287" mass="33799">MIVTPPQKHHVLLEDNLLVGYSQYYATFDMPDNHMHETLELYYLMSGKRHFFIKDRLYPIQKGDLVFVPKYDLHRTMAAGTPHHDRFLIQFSDDLFDGMLGGSYREVLLRPYLSGVRTLRLKSEDLLTLDGFVFRIIQDLKEQPTAHSLQVKLLVTEMLLFISRCMERYDLEISPFDTPIHQKITEIAAYINTHYMSPVTLKQLSETFYMSPHYISRIFKEKTGFSFIKYLTYIRIGEAKRLLRETDTKVLHIAEQVGFENLAHFNRVFKQTVSLSPSQYRRMSGRK</sequence>
<dbReference type="InterPro" id="IPR020449">
    <property type="entry name" value="Tscrpt_reg_AraC-type_HTH"/>
</dbReference>
<evidence type="ECO:0000259" key="4">
    <source>
        <dbReference type="PROSITE" id="PS01124"/>
    </source>
</evidence>
<dbReference type="InterPro" id="IPR014710">
    <property type="entry name" value="RmlC-like_jellyroll"/>
</dbReference>
<feature type="domain" description="HTH araC/xylS-type" evidence="4">
    <location>
        <begin position="185"/>
        <end position="283"/>
    </location>
</feature>